<evidence type="ECO:0000256" key="1">
    <source>
        <dbReference type="SAM" id="Phobius"/>
    </source>
</evidence>
<feature type="transmembrane region" description="Helical" evidence="1">
    <location>
        <begin position="548"/>
        <end position="567"/>
    </location>
</feature>
<dbReference type="Gene3D" id="3.40.50.720">
    <property type="entry name" value="NAD(P)-binding Rossmann-like Domain"/>
    <property type="match status" value="1"/>
</dbReference>
<sequence>MSIEQYPYKISIIIVNYNVEYFLEQCLNSVKRALQNVPGEVFVVDNNSIDNSVEMVRSKFPEYNLIANKDNRGFSKANNQAIEWAKGEYILLLNPDTVVEEDTFEKVVRFMDDHPDAGGLGVRMLDGKGKFLPESKRGLPTPLVAFYKIFGLSRIFPRSKRFGQYHLGHLSEFETNEIEILSGAFMLMRHETLKKVGLLDEAFFMYGEDIDLSYRIIKGGYKNYYFPETRIIHYKGESTKKSSVNYVFVFYRAMVIFAEKHFSQKNAKLFSFLINMAIYLRAGMAVFSRFIKRILLPATDFLLLLGGLYALTHRWEIQNIDFPEDVLKIALPFYTLSWLIAIFFNNGYNRPMKILPIVKGILWGTVLILVFYALLPKAYQFSRLFILCGATLVLAYFIISRVFLHFALGKSYRIFQDKAKRFAIVGSQEETERVHEILKQSVSKIDSVAFVSSSGQKDDRSIGDVGQLDQVAYIHKIDEIIFCAKDIDAHTIIDWMSRINSAKVDFKIAQPDSLYLIGSNSIDTAGDLYLININSISKPENIRNKRTFDILVAVIGLISLPLSIWFYTDKGQFIRNLFSILTGKKTCVGYVLSTTQRHLPKIKSGVLHPAASELELSENHADKLNLIYARDYSIQKDLSILIRMWKKMDNRD</sequence>
<evidence type="ECO:0000313" key="4">
    <source>
        <dbReference type="Proteomes" id="UP000652681"/>
    </source>
</evidence>
<dbReference type="SUPFAM" id="SSF53448">
    <property type="entry name" value="Nucleotide-diphospho-sugar transferases"/>
    <property type="match status" value="1"/>
</dbReference>
<name>A0A8J6PA89_9FLAO</name>
<proteinExistence type="predicted"/>
<dbReference type="RefSeq" id="WP_216714443.1">
    <property type="nucleotide sequence ID" value="NZ_JACVEL010000008.1"/>
</dbReference>
<dbReference type="EMBL" id="JACVEL010000008">
    <property type="protein sequence ID" value="MBC9813216.1"/>
    <property type="molecule type" value="Genomic_DNA"/>
</dbReference>
<comment type="caution">
    <text evidence="3">The sequence shown here is derived from an EMBL/GenBank/DDBJ whole genome shotgun (WGS) entry which is preliminary data.</text>
</comment>
<feature type="domain" description="Glycosyltransferase 2-like" evidence="2">
    <location>
        <begin position="11"/>
        <end position="138"/>
    </location>
</feature>
<dbReference type="InterPro" id="IPR001173">
    <property type="entry name" value="Glyco_trans_2-like"/>
</dbReference>
<dbReference type="CDD" id="cd04186">
    <property type="entry name" value="GT_2_like_c"/>
    <property type="match status" value="1"/>
</dbReference>
<keyword evidence="4" id="KW-1185">Reference proteome</keyword>
<dbReference type="Pfam" id="PF00535">
    <property type="entry name" value="Glycos_transf_2"/>
    <property type="match status" value="1"/>
</dbReference>
<dbReference type="PANTHER" id="PTHR43179:SF7">
    <property type="entry name" value="RHAMNOSYLTRANSFERASE WBBL"/>
    <property type="match status" value="1"/>
</dbReference>
<dbReference type="Gene3D" id="3.90.550.10">
    <property type="entry name" value="Spore Coat Polysaccharide Biosynthesis Protein SpsA, Chain A"/>
    <property type="match status" value="1"/>
</dbReference>
<keyword evidence="1" id="KW-0472">Membrane</keyword>
<reference evidence="3" key="1">
    <citation type="submission" date="2020-09" db="EMBL/GenBank/DDBJ databases">
        <title>Taishania pollutisoli gen. nov., sp. nov., Isolated from Tetrabromobisphenol A-Contaminated Soil.</title>
        <authorList>
            <person name="Chen Q."/>
        </authorList>
    </citation>
    <scope>NUCLEOTIDE SEQUENCE</scope>
    <source>
        <strain evidence="3">CZZ-1</strain>
    </source>
</reference>
<feature type="transmembrane region" description="Helical" evidence="1">
    <location>
        <begin position="356"/>
        <end position="375"/>
    </location>
</feature>
<protein>
    <submittedName>
        <fullName evidence="3">Glycosyltransferase</fullName>
    </submittedName>
</protein>
<gene>
    <name evidence="3" type="ORF">H9Y05_12130</name>
</gene>
<feature type="transmembrane region" description="Helical" evidence="1">
    <location>
        <begin position="326"/>
        <end position="344"/>
    </location>
</feature>
<keyword evidence="1" id="KW-1133">Transmembrane helix</keyword>
<dbReference type="InterPro" id="IPR029044">
    <property type="entry name" value="Nucleotide-diphossugar_trans"/>
</dbReference>
<dbReference type="PANTHER" id="PTHR43179">
    <property type="entry name" value="RHAMNOSYLTRANSFERASE WBBL"/>
    <property type="match status" value="1"/>
</dbReference>
<accession>A0A8J6PA89</accession>
<keyword evidence="1" id="KW-0812">Transmembrane</keyword>
<dbReference type="Proteomes" id="UP000652681">
    <property type="component" value="Unassembled WGS sequence"/>
</dbReference>
<organism evidence="3 4">
    <name type="scientific">Taishania pollutisoli</name>
    <dbReference type="NCBI Taxonomy" id="2766479"/>
    <lineage>
        <taxon>Bacteria</taxon>
        <taxon>Pseudomonadati</taxon>
        <taxon>Bacteroidota</taxon>
        <taxon>Flavobacteriia</taxon>
        <taxon>Flavobacteriales</taxon>
        <taxon>Crocinitomicaceae</taxon>
        <taxon>Taishania</taxon>
    </lineage>
</organism>
<feature type="transmembrane region" description="Helical" evidence="1">
    <location>
        <begin position="381"/>
        <end position="404"/>
    </location>
</feature>
<dbReference type="AlphaFoldDB" id="A0A8J6PA89"/>
<feature type="transmembrane region" description="Helical" evidence="1">
    <location>
        <begin position="269"/>
        <end position="287"/>
    </location>
</feature>
<evidence type="ECO:0000259" key="2">
    <source>
        <dbReference type="Pfam" id="PF00535"/>
    </source>
</evidence>
<evidence type="ECO:0000313" key="3">
    <source>
        <dbReference type="EMBL" id="MBC9813216.1"/>
    </source>
</evidence>